<evidence type="ECO:0000313" key="2">
    <source>
        <dbReference type="EMBL" id="TDT14668.1"/>
    </source>
</evidence>
<dbReference type="PANTHER" id="PTHR34818">
    <property type="entry name" value="PROTEIN BLI-3"/>
    <property type="match status" value="1"/>
</dbReference>
<gene>
    <name evidence="2" type="ORF">BDK89_0223</name>
</gene>
<evidence type="ECO:0000313" key="3">
    <source>
        <dbReference type="Proteomes" id="UP000294558"/>
    </source>
</evidence>
<evidence type="ECO:0000259" key="1">
    <source>
        <dbReference type="Pfam" id="PF16242"/>
    </source>
</evidence>
<organism evidence="2 3">
    <name type="scientific">Ilumatobacter fluminis</name>
    <dbReference type="NCBI Taxonomy" id="467091"/>
    <lineage>
        <taxon>Bacteria</taxon>
        <taxon>Bacillati</taxon>
        <taxon>Actinomycetota</taxon>
        <taxon>Acidimicrobiia</taxon>
        <taxon>Acidimicrobiales</taxon>
        <taxon>Ilumatobacteraceae</taxon>
        <taxon>Ilumatobacter</taxon>
    </lineage>
</organism>
<accession>A0A4V3EIJ0</accession>
<dbReference type="OrthoDB" id="1432662at2"/>
<dbReference type="AlphaFoldDB" id="A0A4V3EIJ0"/>
<dbReference type="EMBL" id="SOAU01000001">
    <property type="protein sequence ID" value="TDT14668.1"/>
    <property type="molecule type" value="Genomic_DNA"/>
</dbReference>
<proteinExistence type="predicted"/>
<dbReference type="InterPro" id="IPR012349">
    <property type="entry name" value="Split_barrel_FMN-bd"/>
</dbReference>
<dbReference type="Pfam" id="PF16242">
    <property type="entry name" value="Pyrid_ox_like"/>
    <property type="match status" value="1"/>
</dbReference>
<dbReference type="InterPro" id="IPR038725">
    <property type="entry name" value="YdaG_split_barrel_FMN-bd"/>
</dbReference>
<sequence>MAGTEAGMDDELTLEQVRERVEDVRVAMVTTVEEDGALSSRPLTVQQITDDGGVDFLVTRDAGWRADGQRVDVALVDEGTTWVSVSGTAHYVDDPTAVDELWDDVSKQFFDDKADAIVMRVSSESWSYWAAPNRLAQIFEMAKAFVTDDTPDLGTKGEIAT</sequence>
<comment type="caution">
    <text evidence="2">The sequence shown here is derived from an EMBL/GenBank/DDBJ whole genome shotgun (WGS) entry which is preliminary data.</text>
</comment>
<reference evidence="2 3" key="1">
    <citation type="submission" date="2019-03" db="EMBL/GenBank/DDBJ databases">
        <title>Sequencing the genomes of 1000 actinobacteria strains.</title>
        <authorList>
            <person name="Klenk H.-P."/>
        </authorList>
    </citation>
    <scope>NUCLEOTIDE SEQUENCE [LARGE SCALE GENOMIC DNA]</scope>
    <source>
        <strain evidence="2 3">DSM 18936</strain>
    </source>
</reference>
<name>A0A4V3EIJ0_9ACTN</name>
<keyword evidence="3" id="KW-1185">Reference proteome</keyword>
<feature type="domain" description="General stress protein FMN-binding split barrel" evidence="1">
    <location>
        <begin position="14"/>
        <end position="152"/>
    </location>
</feature>
<dbReference type="InterPro" id="IPR052917">
    <property type="entry name" value="Stress-Dev_Protein"/>
</dbReference>
<dbReference type="SUPFAM" id="SSF50475">
    <property type="entry name" value="FMN-binding split barrel"/>
    <property type="match status" value="1"/>
</dbReference>
<dbReference type="PANTHER" id="PTHR34818:SF1">
    <property type="entry name" value="PROTEIN BLI-3"/>
    <property type="match status" value="1"/>
</dbReference>
<dbReference type="Proteomes" id="UP000294558">
    <property type="component" value="Unassembled WGS sequence"/>
</dbReference>
<dbReference type="Gene3D" id="2.30.110.10">
    <property type="entry name" value="Electron Transport, Fmn-binding Protein, Chain A"/>
    <property type="match status" value="1"/>
</dbReference>
<protein>
    <submittedName>
        <fullName evidence="2">General stress protein 26</fullName>
    </submittedName>
</protein>